<accession>A0A2A2ZB69</accession>
<proteinExistence type="predicted"/>
<feature type="domain" description="HTH cro/C1-type" evidence="2">
    <location>
        <begin position="22"/>
        <end position="68"/>
    </location>
</feature>
<dbReference type="PROSITE" id="PS50943">
    <property type="entry name" value="HTH_CROC1"/>
    <property type="match status" value="2"/>
</dbReference>
<protein>
    <recommendedName>
        <fullName evidence="2">HTH cro/C1-type domain-containing protein</fullName>
    </recommendedName>
</protein>
<evidence type="ECO:0000313" key="4">
    <source>
        <dbReference type="Proteomes" id="UP000217768"/>
    </source>
</evidence>
<dbReference type="PANTHER" id="PTHR46558">
    <property type="entry name" value="TRACRIPTIONAL REGULATORY PROTEIN-RELATED-RELATED"/>
    <property type="match status" value="1"/>
</dbReference>
<dbReference type="GO" id="GO:0003677">
    <property type="term" value="F:DNA binding"/>
    <property type="evidence" value="ECO:0007669"/>
    <property type="project" value="UniProtKB-KW"/>
</dbReference>
<dbReference type="SMART" id="SM00530">
    <property type="entry name" value="HTH_XRE"/>
    <property type="match status" value="2"/>
</dbReference>
<dbReference type="Pfam" id="PF13560">
    <property type="entry name" value="HTH_31"/>
    <property type="match status" value="1"/>
</dbReference>
<feature type="domain" description="HTH cro/C1-type" evidence="2">
    <location>
        <begin position="79"/>
        <end position="133"/>
    </location>
</feature>
<comment type="caution">
    <text evidence="3">The sequence shown here is derived from an EMBL/GenBank/DDBJ whole genome shotgun (WGS) entry which is preliminary data.</text>
</comment>
<dbReference type="RefSeq" id="WP_095795321.1">
    <property type="nucleotide sequence ID" value="NZ_NSFD01000059.1"/>
</dbReference>
<dbReference type="AlphaFoldDB" id="A0A2A2ZB69"/>
<sequence length="235" mass="25074">MSDSTAGMFAAQVFRESMDGSGLTRQDVADRLGVGVNMVSAMRTGRKSPSMEGLARIAAVFNRPVADFLNLPPAGEWTLRHYRLAAGLTQPDVAEQVGVDATSVGKWELYRTRPPESTVDRLAAVYNVDPDDLRQVVDRAHGGPMDQILTLTDSVRAVAQIAVRAVLRDSESVRGQNALTDIRDQVIQALGILNGAMTQLDSAAALTRAKKTVADLAQVLSETADESGAARPGDS</sequence>
<dbReference type="CDD" id="cd00093">
    <property type="entry name" value="HTH_XRE"/>
    <property type="match status" value="2"/>
</dbReference>
<keyword evidence="1" id="KW-0238">DNA-binding</keyword>
<dbReference type="EMBL" id="NSFD01000059">
    <property type="protein sequence ID" value="PBA23610.1"/>
    <property type="molecule type" value="Genomic_DNA"/>
</dbReference>
<evidence type="ECO:0000313" key="3">
    <source>
        <dbReference type="EMBL" id="PBA23610.1"/>
    </source>
</evidence>
<dbReference type="Pfam" id="PF01381">
    <property type="entry name" value="HTH_3"/>
    <property type="match status" value="1"/>
</dbReference>
<evidence type="ECO:0000259" key="2">
    <source>
        <dbReference type="PROSITE" id="PS50943"/>
    </source>
</evidence>
<dbReference type="InterPro" id="IPR001387">
    <property type="entry name" value="Cro/C1-type_HTH"/>
</dbReference>
<organism evidence="3 4">
    <name type="scientific">Mycobacterium avium</name>
    <dbReference type="NCBI Taxonomy" id="1764"/>
    <lineage>
        <taxon>Bacteria</taxon>
        <taxon>Bacillati</taxon>
        <taxon>Actinomycetota</taxon>
        <taxon>Actinomycetes</taxon>
        <taxon>Mycobacteriales</taxon>
        <taxon>Mycobacteriaceae</taxon>
        <taxon>Mycobacterium</taxon>
        <taxon>Mycobacterium avium complex (MAC)</taxon>
    </lineage>
</organism>
<reference evidence="3 4" key="1">
    <citation type="submission" date="2017-08" db="EMBL/GenBank/DDBJ databases">
        <title>Phylogenetic analysis of Mycobacterium avium complex whole genomes.</title>
        <authorList>
            <person name="Caverly L.J."/>
            <person name="Spilker T."/>
            <person name="Lipuma J."/>
        </authorList>
    </citation>
    <scope>NUCLEOTIDE SEQUENCE [LARGE SCALE GENOMIC DNA]</scope>
    <source>
        <strain evidence="3 4">FLAC0165</strain>
    </source>
</reference>
<dbReference type="Proteomes" id="UP000217768">
    <property type="component" value="Unassembled WGS sequence"/>
</dbReference>
<dbReference type="SUPFAM" id="SSF47413">
    <property type="entry name" value="lambda repressor-like DNA-binding domains"/>
    <property type="match status" value="2"/>
</dbReference>
<dbReference type="InterPro" id="IPR010982">
    <property type="entry name" value="Lambda_DNA-bd_dom_sf"/>
</dbReference>
<dbReference type="Gene3D" id="1.10.260.40">
    <property type="entry name" value="lambda repressor-like DNA-binding domains"/>
    <property type="match status" value="2"/>
</dbReference>
<gene>
    <name evidence="3" type="ORF">CKJ66_27715</name>
</gene>
<dbReference type="PANTHER" id="PTHR46558:SF13">
    <property type="entry name" value="HTH-TYPE TRANSCRIPTIONAL REGULATOR IMMR"/>
    <property type="match status" value="1"/>
</dbReference>
<evidence type="ECO:0000256" key="1">
    <source>
        <dbReference type="ARBA" id="ARBA00023125"/>
    </source>
</evidence>
<name>A0A2A2ZB69_MYCAV</name>